<dbReference type="EMBL" id="SJZI01000001">
    <property type="protein sequence ID" value="TCJ19553.1"/>
    <property type="molecule type" value="Genomic_DNA"/>
</dbReference>
<keyword evidence="1" id="KW-1133">Transmembrane helix</keyword>
<feature type="transmembrane region" description="Helical" evidence="1">
    <location>
        <begin position="333"/>
        <end position="354"/>
    </location>
</feature>
<organism evidence="2 3">
    <name type="scientific">Flaviaesturariibacter flavus</name>
    <dbReference type="NCBI Taxonomy" id="2502780"/>
    <lineage>
        <taxon>Bacteria</taxon>
        <taxon>Pseudomonadati</taxon>
        <taxon>Bacteroidota</taxon>
        <taxon>Chitinophagia</taxon>
        <taxon>Chitinophagales</taxon>
        <taxon>Chitinophagaceae</taxon>
        <taxon>Flaviaestuariibacter</taxon>
    </lineage>
</organism>
<feature type="transmembrane region" description="Helical" evidence="1">
    <location>
        <begin position="265"/>
        <end position="285"/>
    </location>
</feature>
<evidence type="ECO:0000256" key="1">
    <source>
        <dbReference type="SAM" id="Phobius"/>
    </source>
</evidence>
<accession>A0A4R1BPF9</accession>
<sequence>MIYVSHQPLRTETNCLNCGTDVAGRYCQNCGQENIVNKQSAWALITHFVYDIFHFDGKFFETLKYLFFRPGRVPLAYVSGKRQSYLDPIRMYLFTSAVFFLIFFGIKKIEFRDDSLTAGPLSPANRFALAASVKSGADSFSRYVLRESLDTTRLVYFRPLKRSSPDSLVTFRGERYGFLSRPDSFEFGHSDWLKGKGWLQRYTRSRVEAIQERVKRGDETLQSLIFNDVLHRLPYLLFVSLPFFALLLKMLYFRRRKNYFYSDHLIFTLYHYIFSFILLLLVMLSAEAGDYTGWGLFGWINFALMLYAMYYLYKGMRVFYEQSRGKTILKFVLLNLMAFFMVVVLFLVFIMISASQIH</sequence>
<comment type="caution">
    <text evidence="2">The sequence shown here is derived from an EMBL/GenBank/DDBJ whole genome shotgun (WGS) entry which is preliminary data.</text>
</comment>
<protein>
    <submittedName>
        <fullName evidence="2">DUF3667 domain-containing protein</fullName>
    </submittedName>
</protein>
<proteinExistence type="predicted"/>
<feature type="transmembrane region" description="Helical" evidence="1">
    <location>
        <begin position="89"/>
        <end position="106"/>
    </location>
</feature>
<dbReference type="InterPro" id="IPR022134">
    <property type="entry name" value="DUF3667"/>
</dbReference>
<dbReference type="Proteomes" id="UP000295334">
    <property type="component" value="Unassembled WGS sequence"/>
</dbReference>
<feature type="transmembrane region" description="Helical" evidence="1">
    <location>
        <begin position="233"/>
        <end position="253"/>
    </location>
</feature>
<keyword evidence="3" id="KW-1185">Reference proteome</keyword>
<gene>
    <name evidence="2" type="ORF">EPD60_00045</name>
</gene>
<dbReference type="Pfam" id="PF12412">
    <property type="entry name" value="DUF3667"/>
    <property type="match status" value="1"/>
</dbReference>
<dbReference type="AlphaFoldDB" id="A0A4R1BPF9"/>
<keyword evidence="1" id="KW-0472">Membrane</keyword>
<evidence type="ECO:0000313" key="3">
    <source>
        <dbReference type="Proteomes" id="UP000295334"/>
    </source>
</evidence>
<evidence type="ECO:0000313" key="2">
    <source>
        <dbReference type="EMBL" id="TCJ19553.1"/>
    </source>
</evidence>
<feature type="transmembrane region" description="Helical" evidence="1">
    <location>
        <begin position="291"/>
        <end position="313"/>
    </location>
</feature>
<keyword evidence="1" id="KW-0812">Transmembrane</keyword>
<name>A0A4R1BPF9_9BACT</name>
<dbReference type="OrthoDB" id="675873at2"/>
<reference evidence="2 3" key="1">
    <citation type="submission" date="2019-03" db="EMBL/GenBank/DDBJ databases">
        <authorList>
            <person name="Kim M.K.M."/>
        </authorList>
    </citation>
    <scope>NUCLEOTIDE SEQUENCE [LARGE SCALE GENOMIC DNA]</scope>
    <source>
        <strain evidence="2 3">17J68-12</strain>
    </source>
</reference>